<dbReference type="Pfam" id="PF13714">
    <property type="entry name" value="PEP_mutase"/>
    <property type="match status" value="1"/>
</dbReference>
<evidence type="ECO:0000313" key="2">
    <source>
        <dbReference type="EMBL" id="WSD11486.1"/>
    </source>
</evidence>
<reference evidence="2 3" key="1">
    <citation type="submission" date="2022-10" db="EMBL/GenBank/DDBJ databases">
        <title>The complete genomes of actinobacterial strains from the NBC collection.</title>
        <authorList>
            <person name="Joergensen T.S."/>
            <person name="Alvarez Arevalo M."/>
            <person name="Sterndorff E.B."/>
            <person name="Faurdal D."/>
            <person name="Vuksanovic O."/>
            <person name="Mourched A.-S."/>
            <person name="Charusanti P."/>
            <person name="Shaw S."/>
            <person name="Blin K."/>
            <person name="Weber T."/>
        </authorList>
    </citation>
    <scope>NUCLEOTIDE SEQUENCE [LARGE SCALE GENOMIC DNA]</scope>
    <source>
        <strain evidence="2 3">NBC 01753</strain>
    </source>
</reference>
<evidence type="ECO:0000313" key="3">
    <source>
        <dbReference type="Proteomes" id="UP001335325"/>
    </source>
</evidence>
<dbReference type="InterPro" id="IPR040442">
    <property type="entry name" value="Pyrv_kinase-like_dom_sf"/>
</dbReference>
<protein>
    <submittedName>
        <fullName evidence="2">Isocitrate lyase/phosphoenolpyruvate mutase family protein</fullName>
    </submittedName>
</protein>
<dbReference type="EMBL" id="CP109134">
    <property type="protein sequence ID" value="WSD11486.1"/>
    <property type="molecule type" value="Genomic_DNA"/>
</dbReference>
<name>A0ABZ1H1U8_9ACTN</name>
<proteinExistence type="predicted"/>
<gene>
    <name evidence="2" type="ORF">OIE73_21025</name>
</gene>
<sequence length="102" mass="10980">MSGAEATGRLNTAVDARDRLDPEFVIVARTGGFGAAGGGIDEAIRRANLYRVETGIDVIFYEGFQTWEQAELALRETPGSNASGHQASRRGSLQASRRSVHM</sequence>
<evidence type="ECO:0000256" key="1">
    <source>
        <dbReference type="SAM" id="MobiDB-lite"/>
    </source>
</evidence>
<keyword evidence="3" id="KW-1185">Reference proteome</keyword>
<dbReference type="SUPFAM" id="SSF51621">
    <property type="entry name" value="Phosphoenolpyruvate/pyruvate domain"/>
    <property type="match status" value="1"/>
</dbReference>
<dbReference type="InterPro" id="IPR015813">
    <property type="entry name" value="Pyrv/PenolPyrv_kinase-like_dom"/>
</dbReference>
<feature type="region of interest" description="Disordered" evidence="1">
    <location>
        <begin position="75"/>
        <end position="102"/>
    </location>
</feature>
<dbReference type="GO" id="GO:0016829">
    <property type="term" value="F:lyase activity"/>
    <property type="evidence" value="ECO:0007669"/>
    <property type="project" value="UniProtKB-KW"/>
</dbReference>
<dbReference type="PANTHER" id="PTHR42905:SF2">
    <property type="entry name" value="PHOSPHOENOLPYRUVATE CARBOXYLASE FAMILY PROTEIN"/>
    <property type="match status" value="1"/>
</dbReference>
<organism evidence="2 3">
    <name type="scientific">Streptomyces hirsutus</name>
    <dbReference type="NCBI Taxonomy" id="35620"/>
    <lineage>
        <taxon>Bacteria</taxon>
        <taxon>Bacillati</taxon>
        <taxon>Actinomycetota</taxon>
        <taxon>Actinomycetes</taxon>
        <taxon>Kitasatosporales</taxon>
        <taxon>Streptomycetaceae</taxon>
        <taxon>Streptomyces</taxon>
    </lineage>
</organism>
<dbReference type="PANTHER" id="PTHR42905">
    <property type="entry name" value="PHOSPHOENOLPYRUVATE CARBOXYLASE"/>
    <property type="match status" value="1"/>
</dbReference>
<dbReference type="Gene3D" id="3.20.20.60">
    <property type="entry name" value="Phosphoenolpyruvate-binding domains"/>
    <property type="match status" value="1"/>
</dbReference>
<dbReference type="Proteomes" id="UP001335325">
    <property type="component" value="Chromosome"/>
</dbReference>
<accession>A0ABZ1H1U8</accession>
<keyword evidence="2" id="KW-0456">Lyase</keyword>
<feature type="compositionally biased region" description="Polar residues" evidence="1">
    <location>
        <begin position="78"/>
        <end position="102"/>
    </location>
</feature>